<dbReference type="Gene3D" id="3.40.50.150">
    <property type="entry name" value="Vaccinia Virus protein VP39"/>
    <property type="match status" value="1"/>
</dbReference>
<proteinExistence type="predicted"/>
<dbReference type="SUPFAM" id="SSF53335">
    <property type="entry name" value="S-adenosyl-L-methionine-dependent methyltransferases"/>
    <property type="match status" value="1"/>
</dbReference>
<dbReference type="EMBL" id="QMNG01000001">
    <property type="protein sequence ID" value="RLC37797.1"/>
    <property type="molecule type" value="Genomic_DNA"/>
</dbReference>
<evidence type="ECO:0000313" key="3">
    <source>
        <dbReference type="EMBL" id="RLC37797.1"/>
    </source>
</evidence>
<comment type="caution">
    <text evidence="3">The sequence shown here is derived from an EMBL/GenBank/DDBJ whole genome shotgun (WGS) entry which is preliminary data.</text>
</comment>
<dbReference type="CDD" id="cd02440">
    <property type="entry name" value="AdoMet_MTases"/>
    <property type="match status" value="1"/>
</dbReference>
<accession>A0A420ZDQ4</accession>
<feature type="domain" description="Methyltransferase" evidence="2">
    <location>
        <begin position="21"/>
        <end position="115"/>
    </location>
</feature>
<dbReference type="PANTHER" id="PTHR43861">
    <property type="entry name" value="TRANS-ACONITATE 2-METHYLTRANSFERASE-RELATED"/>
    <property type="match status" value="1"/>
</dbReference>
<dbReference type="InterPro" id="IPR041698">
    <property type="entry name" value="Methyltransf_25"/>
</dbReference>
<dbReference type="GO" id="GO:0016740">
    <property type="term" value="F:transferase activity"/>
    <property type="evidence" value="ECO:0007669"/>
    <property type="project" value="UniProtKB-KW"/>
</dbReference>
<evidence type="ECO:0000313" key="4">
    <source>
        <dbReference type="Proteomes" id="UP000281261"/>
    </source>
</evidence>
<gene>
    <name evidence="3" type="ORF">DRH29_00040</name>
</gene>
<keyword evidence="1" id="KW-0808">Transferase</keyword>
<dbReference type="InterPro" id="IPR029063">
    <property type="entry name" value="SAM-dependent_MTases_sf"/>
</dbReference>
<name>A0A420ZDQ4_UNCK3</name>
<protein>
    <recommendedName>
        <fullName evidence="2">Methyltransferase domain-containing protein</fullName>
    </recommendedName>
</protein>
<evidence type="ECO:0000256" key="1">
    <source>
        <dbReference type="ARBA" id="ARBA00022679"/>
    </source>
</evidence>
<sequence>MSDNFDVLIEQYTADGGGKIVLDLGAGEGKYSLKLARLGFRVLAVDLDTERLEKLREQAKRQGFDIQTQQSDVRNFDLTKQQYDFIVAVNSLHFLEKSEALDVIRRLHGALRAQGKLLMSVHHQSGKLFEHYKSHNSMIEPGSFVISPDKVISFFTEDEIKAALKGMKIDYLGVEQFTDQSKNQNVIYLLARKIGN</sequence>
<dbReference type="Pfam" id="PF13649">
    <property type="entry name" value="Methyltransf_25"/>
    <property type="match status" value="1"/>
</dbReference>
<dbReference type="AlphaFoldDB" id="A0A420ZDQ4"/>
<organism evidence="3 4">
    <name type="scientific">candidate division Kazan bacterium</name>
    <dbReference type="NCBI Taxonomy" id="2202143"/>
    <lineage>
        <taxon>Bacteria</taxon>
        <taxon>Bacteria division Kazan-3B-28</taxon>
    </lineage>
</organism>
<dbReference type="Proteomes" id="UP000281261">
    <property type="component" value="Unassembled WGS sequence"/>
</dbReference>
<reference evidence="3 4" key="1">
    <citation type="submission" date="2018-06" db="EMBL/GenBank/DDBJ databases">
        <title>Extensive metabolic versatility and redundancy in microbially diverse, dynamic hydrothermal sediments.</title>
        <authorList>
            <person name="Dombrowski N."/>
            <person name="Teske A."/>
            <person name="Baker B.J."/>
        </authorList>
    </citation>
    <scope>NUCLEOTIDE SEQUENCE [LARGE SCALE GENOMIC DNA]</scope>
    <source>
        <strain evidence="3">B79_G16</strain>
    </source>
</reference>
<evidence type="ECO:0000259" key="2">
    <source>
        <dbReference type="Pfam" id="PF13649"/>
    </source>
</evidence>